<dbReference type="AlphaFoldDB" id="A0A6L9LD73"/>
<evidence type="ECO:0000313" key="4">
    <source>
        <dbReference type="Proteomes" id="UP000474175"/>
    </source>
</evidence>
<keyword evidence="4" id="KW-1185">Reference proteome</keyword>
<protein>
    <recommendedName>
        <fullName evidence="5">Periplasmic heavy metal sensor</fullName>
    </recommendedName>
</protein>
<comment type="caution">
    <text evidence="3">The sequence shown here is derived from an EMBL/GenBank/DDBJ whole genome shotgun (WGS) entry which is preliminary data.</text>
</comment>
<dbReference type="Proteomes" id="UP000474175">
    <property type="component" value="Unassembled WGS sequence"/>
</dbReference>
<accession>A0A6L9LD73</accession>
<organism evidence="3 4">
    <name type="scientific">Spirosoma terrae</name>
    <dbReference type="NCBI Taxonomy" id="1968276"/>
    <lineage>
        <taxon>Bacteria</taxon>
        <taxon>Pseudomonadati</taxon>
        <taxon>Bacteroidota</taxon>
        <taxon>Cytophagia</taxon>
        <taxon>Cytophagales</taxon>
        <taxon>Cytophagaceae</taxon>
        <taxon>Spirosoma</taxon>
    </lineage>
</organism>
<feature type="signal peptide" evidence="2">
    <location>
        <begin position="1"/>
        <end position="26"/>
    </location>
</feature>
<name>A0A6L9LD73_9BACT</name>
<proteinExistence type="predicted"/>
<evidence type="ECO:0000313" key="3">
    <source>
        <dbReference type="EMBL" id="NDU97332.1"/>
    </source>
</evidence>
<feature type="chain" id="PRO_5027092897" description="Periplasmic heavy metal sensor" evidence="2">
    <location>
        <begin position="27"/>
        <end position="176"/>
    </location>
</feature>
<evidence type="ECO:0000256" key="1">
    <source>
        <dbReference type="SAM" id="MobiDB-lite"/>
    </source>
</evidence>
<gene>
    <name evidence="3" type="ORF">GK108_20785</name>
</gene>
<feature type="compositionally biased region" description="Basic and acidic residues" evidence="1">
    <location>
        <begin position="166"/>
        <end position="176"/>
    </location>
</feature>
<dbReference type="RefSeq" id="WP_163952668.1">
    <property type="nucleotide sequence ID" value="NZ_JAAFZH010000010.1"/>
</dbReference>
<reference evidence="3 4" key="1">
    <citation type="submission" date="2020-02" db="EMBL/GenBank/DDBJ databases">
        <title>Draft genome sequence of two Spirosoma agri KCTC 52727 and Spirosoma terrae KCTC 52035.</title>
        <authorList>
            <person name="Rojas J."/>
            <person name="Ambika Manirajan B."/>
            <person name="Suarez C."/>
            <person name="Ratering S."/>
            <person name="Schnell S."/>
        </authorList>
    </citation>
    <scope>NUCLEOTIDE SEQUENCE [LARGE SCALE GENOMIC DNA]</scope>
    <source>
        <strain evidence="3 4">KCTC 52035</strain>
    </source>
</reference>
<dbReference type="EMBL" id="JAAFZH010000010">
    <property type="protein sequence ID" value="NDU97332.1"/>
    <property type="molecule type" value="Genomic_DNA"/>
</dbReference>
<keyword evidence="2" id="KW-0732">Signal</keyword>
<feature type="region of interest" description="Disordered" evidence="1">
    <location>
        <begin position="154"/>
        <end position="176"/>
    </location>
</feature>
<evidence type="ECO:0000256" key="2">
    <source>
        <dbReference type="SAM" id="SignalP"/>
    </source>
</evidence>
<evidence type="ECO:0008006" key="5">
    <source>
        <dbReference type="Google" id="ProtNLM"/>
    </source>
</evidence>
<sequence>MKTRFSPLLLAFCLIAGLLSVNSSFGQYYPGGMGYGRGYGGYGRGMSQDMTSTPRSIPNIAGDLANKETKWLKENLSLSKDQLKEVKNLNNEYAHQQQDAIKDILGKGEGRPSPEQVKSIQEMMLMLNEEKEDKLKPILTADQWNLYQSKKEAMQKEVGGFRPPAPKKDSTAKATN</sequence>